<gene>
    <name evidence="1" type="ORF">B0H16DRAFT_1466029</name>
</gene>
<name>A0AAD7MZV5_9AGAR</name>
<dbReference type="AlphaFoldDB" id="A0AAD7MZV5"/>
<protein>
    <submittedName>
        <fullName evidence="1">Uncharacterized protein</fullName>
    </submittedName>
</protein>
<comment type="caution">
    <text evidence="1">The sequence shown here is derived from an EMBL/GenBank/DDBJ whole genome shotgun (WGS) entry which is preliminary data.</text>
</comment>
<dbReference type="EMBL" id="JARKIB010000114">
    <property type="protein sequence ID" value="KAJ7738004.1"/>
    <property type="molecule type" value="Genomic_DNA"/>
</dbReference>
<accession>A0AAD7MZV5</accession>
<evidence type="ECO:0000313" key="2">
    <source>
        <dbReference type="Proteomes" id="UP001215598"/>
    </source>
</evidence>
<evidence type="ECO:0000313" key="1">
    <source>
        <dbReference type="EMBL" id="KAJ7738004.1"/>
    </source>
</evidence>
<sequence>MYPECYPESRWVSILIIINYPTPMYATYCGMQTVLATNTLNTVNQNNLKATKSCEYSANVWDTGGNLRVLELKLDGIQRAGGNHPFNAEAEEVVDAVREE</sequence>
<keyword evidence="2" id="KW-1185">Reference proteome</keyword>
<dbReference type="Proteomes" id="UP001215598">
    <property type="component" value="Unassembled WGS sequence"/>
</dbReference>
<proteinExistence type="predicted"/>
<organism evidence="1 2">
    <name type="scientific">Mycena metata</name>
    <dbReference type="NCBI Taxonomy" id="1033252"/>
    <lineage>
        <taxon>Eukaryota</taxon>
        <taxon>Fungi</taxon>
        <taxon>Dikarya</taxon>
        <taxon>Basidiomycota</taxon>
        <taxon>Agaricomycotina</taxon>
        <taxon>Agaricomycetes</taxon>
        <taxon>Agaricomycetidae</taxon>
        <taxon>Agaricales</taxon>
        <taxon>Marasmiineae</taxon>
        <taxon>Mycenaceae</taxon>
        <taxon>Mycena</taxon>
    </lineage>
</organism>
<reference evidence="1" key="1">
    <citation type="submission" date="2023-03" db="EMBL/GenBank/DDBJ databases">
        <title>Massive genome expansion in bonnet fungi (Mycena s.s.) driven by repeated elements and novel gene families across ecological guilds.</title>
        <authorList>
            <consortium name="Lawrence Berkeley National Laboratory"/>
            <person name="Harder C.B."/>
            <person name="Miyauchi S."/>
            <person name="Viragh M."/>
            <person name="Kuo A."/>
            <person name="Thoen E."/>
            <person name="Andreopoulos B."/>
            <person name="Lu D."/>
            <person name="Skrede I."/>
            <person name="Drula E."/>
            <person name="Henrissat B."/>
            <person name="Morin E."/>
            <person name="Kohler A."/>
            <person name="Barry K."/>
            <person name="LaButti K."/>
            <person name="Morin E."/>
            <person name="Salamov A."/>
            <person name="Lipzen A."/>
            <person name="Mereny Z."/>
            <person name="Hegedus B."/>
            <person name="Baldrian P."/>
            <person name="Stursova M."/>
            <person name="Weitz H."/>
            <person name="Taylor A."/>
            <person name="Grigoriev I.V."/>
            <person name="Nagy L.G."/>
            <person name="Martin F."/>
            <person name="Kauserud H."/>
        </authorList>
    </citation>
    <scope>NUCLEOTIDE SEQUENCE</scope>
    <source>
        <strain evidence="1">CBHHK182m</strain>
    </source>
</reference>